<keyword evidence="2" id="KW-0808">Transferase</keyword>
<comment type="caution">
    <text evidence="10">The sequence shown here is derived from an EMBL/GenBank/DDBJ whole genome shotgun (WGS) entry which is preliminary data.</text>
</comment>
<dbReference type="EMBL" id="CAJNOT010000945">
    <property type="protein sequence ID" value="CAF1114684.1"/>
    <property type="molecule type" value="Genomic_DNA"/>
</dbReference>
<reference evidence="10" key="1">
    <citation type="submission" date="2021-02" db="EMBL/GenBank/DDBJ databases">
        <authorList>
            <person name="Nowell W R."/>
        </authorList>
    </citation>
    <scope>NUCLEOTIDE SEQUENCE</scope>
</reference>
<dbReference type="InterPro" id="IPR036388">
    <property type="entry name" value="WH-like_DNA-bd_sf"/>
</dbReference>
<dbReference type="Proteomes" id="UP000663864">
    <property type="component" value="Unassembled WGS sequence"/>
</dbReference>
<dbReference type="SUPFAM" id="SSF46785">
    <property type="entry name" value="Winged helix' DNA-binding domain"/>
    <property type="match status" value="1"/>
</dbReference>
<evidence type="ECO:0000256" key="7">
    <source>
        <dbReference type="ARBA" id="ARBA00043054"/>
    </source>
</evidence>
<evidence type="ECO:0000313" key="10">
    <source>
        <dbReference type="EMBL" id="CAF1114684.1"/>
    </source>
</evidence>
<dbReference type="InterPro" id="IPR036390">
    <property type="entry name" value="WH_DNA-bd_sf"/>
</dbReference>
<evidence type="ECO:0000256" key="8">
    <source>
        <dbReference type="PIRSR" id="PIRSR005739-1"/>
    </source>
</evidence>
<keyword evidence="3" id="KW-0949">S-adenosyl-L-methionine</keyword>
<dbReference type="Gene3D" id="1.10.10.10">
    <property type="entry name" value="Winged helix-like DNA-binding domain superfamily/Winged helix DNA-binding domain"/>
    <property type="match status" value="1"/>
</dbReference>
<feature type="active site" description="Proton acceptor" evidence="8">
    <location>
        <position position="269"/>
    </location>
</feature>
<evidence type="ECO:0000256" key="3">
    <source>
        <dbReference type="ARBA" id="ARBA00022691"/>
    </source>
</evidence>
<dbReference type="GO" id="GO:0032259">
    <property type="term" value="P:methylation"/>
    <property type="evidence" value="ECO:0007669"/>
    <property type="project" value="UniProtKB-KW"/>
</dbReference>
<evidence type="ECO:0000256" key="4">
    <source>
        <dbReference type="ARBA" id="ARBA00037645"/>
    </source>
</evidence>
<evidence type="ECO:0000256" key="6">
    <source>
        <dbReference type="ARBA" id="ARBA00040730"/>
    </source>
</evidence>
<dbReference type="PIRSF" id="PIRSF005739">
    <property type="entry name" value="O-mtase"/>
    <property type="match status" value="1"/>
</dbReference>
<evidence type="ECO:0000256" key="2">
    <source>
        <dbReference type="ARBA" id="ARBA00022679"/>
    </source>
</evidence>
<dbReference type="EC" id="2.1.1.4" evidence="5"/>
<protein>
    <recommendedName>
        <fullName evidence="6">Acetylserotonin O-methyltransferase</fullName>
        <ecNumber evidence="5">2.1.1.4</ecNumber>
    </recommendedName>
    <alternativeName>
        <fullName evidence="7">Hydroxyindole O-methyltransferase</fullName>
    </alternativeName>
</protein>
<dbReference type="Pfam" id="PF00891">
    <property type="entry name" value="Methyltransf_2"/>
    <property type="match status" value="1"/>
</dbReference>
<dbReference type="Gene3D" id="3.40.50.150">
    <property type="entry name" value="Vaccinia Virus protein VP39"/>
    <property type="match status" value="1"/>
</dbReference>
<dbReference type="PROSITE" id="PS51683">
    <property type="entry name" value="SAM_OMT_II"/>
    <property type="match status" value="1"/>
</dbReference>
<evidence type="ECO:0000256" key="1">
    <source>
        <dbReference type="ARBA" id="ARBA00022603"/>
    </source>
</evidence>
<dbReference type="SUPFAM" id="SSF53335">
    <property type="entry name" value="S-adenosyl-L-methionine-dependent methyltransferases"/>
    <property type="match status" value="1"/>
</dbReference>
<gene>
    <name evidence="10" type="ORF">ZHD862_LOCUS18307</name>
</gene>
<dbReference type="AlphaFoldDB" id="A0A814Q547"/>
<dbReference type="GO" id="GO:0017096">
    <property type="term" value="F:acetylserotonin O-methyltransferase activity"/>
    <property type="evidence" value="ECO:0007669"/>
    <property type="project" value="UniProtKB-EC"/>
</dbReference>
<keyword evidence="1" id="KW-0489">Methyltransferase</keyword>
<accession>A0A814Q547</accession>
<sequence>MAFAPVSPLTVDGFPKFLTVVYHRMIESAIIAFIDLNLSDRFVHAAPHQGFTLDEIIGTDDHSTWNKDVLYRILRACVVTGVVKQVNDDKHFALTESGAMLTSNHPSHARDLIKFVAEPETTSALSKLVNVTRRESISGIDLTFGVDFYTMVALPAHEQYSHTFNGALTAISQYVGDRLAFAVDFGRFATVLDLGGNIGAFLVQVLQYNPSVKHGIVFDMPRVIKEVNKGEVFQSRHISKDRYSFVAGDIFDPSTIPQVDAYLIKQLLHDFSDEKVVTILSAIRQANETSSRKTITIFIVEHVILGDGAVSDWQSIAMDMLMTSIIDSGKERSQEEYQQLLEQAGFHFKQLYPLQAPNSIIEAVWIKH</sequence>
<dbReference type="PANTHER" id="PTHR43712">
    <property type="entry name" value="PUTATIVE (AFU_ORTHOLOGUE AFUA_4G14580)-RELATED"/>
    <property type="match status" value="1"/>
</dbReference>
<evidence type="ECO:0000256" key="5">
    <source>
        <dbReference type="ARBA" id="ARBA00039116"/>
    </source>
</evidence>
<dbReference type="InterPro" id="IPR029063">
    <property type="entry name" value="SAM-dependent_MTases_sf"/>
</dbReference>
<name>A0A814Q547_9BILA</name>
<dbReference type="InterPro" id="IPR001077">
    <property type="entry name" value="COMT_C"/>
</dbReference>
<dbReference type="InterPro" id="IPR016461">
    <property type="entry name" value="COMT-like"/>
</dbReference>
<comment type="function">
    <text evidence="4">Catalyzes the transfer of a methyl group onto N-acetylserotonin, producing melatonin (N-acetyl-5-methoxytryptamine).</text>
</comment>
<evidence type="ECO:0000313" key="11">
    <source>
        <dbReference type="Proteomes" id="UP000663864"/>
    </source>
</evidence>
<proteinExistence type="predicted"/>
<evidence type="ECO:0000259" key="9">
    <source>
        <dbReference type="Pfam" id="PF00891"/>
    </source>
</evidence>
<dbReference type="PANTHER" id="PTHR43712:SF2">
    <property type="entry name" value="O-METHYLTRANSFERASE CICE"/>
    <property type="match status" value="1"/>
</dbReference>
<feature type="domain" description="O-methyltransferase C-terminal" evidence="9">
    <location>
        <begin position="143"/>
        <end position="346"/>
    </location>
</feature>
<organism evidence="10 11">
    <name type="scientific">Rotaria sordida</name>
    <dbReference type="NCBI Taxonomy" id="392033"/>
    <lineage>
        <taxon>Eukaryota</taxon>
        <taxon>Metazoa</taxon>
        <taxon>Spiralia</taxon>
        <taxon>Gnathifera</taxon>
        <taxon>Rotifera</taxon>
        <taxon>Eurotatoria</taxon>
        <taxon>Bdelloidea</taxon>
        <taxon>Philodinida</taxon>
        <taxon>Philodinidae</taxon>
        <taxon>Rotaria</taxon>
    </lineage>
</organism>